<protein>
    <submittedName>
        <fullName evidence="2">GLPGLI family protein</fullName>
    </submittedName>
</protein>
<comment type="caution">
    <text evidence="2">The sequence shown here is derived from an EMBL/GenBank/DDBJ whole genome shotgun (WGS) entry which is preliminary data.</text>
</comment>
<feature type="signal peptide" evidence="1">
    <location>
        <begin position="1"/>
        <end position="19"/>
    </location>
</feature>
<name>A0A7K0KG22_9BACT</name>
<dbReference type="Proteomes" id="UP000438914">
    <property type="component" value="Unassembled WGS sequence"/>
</dbReference>
<evidence type="ECO:0000313" key="3">
    <source>
        <dbReference type="Proteomes" id="UP000438914"/>
    </source>
</evidence>
<proteinExistence type="predicted"/>
<keyword evidence="3" id="KW-1185">Reference proteome</keyword>
<gene>
    <name evidence="2" type="ORF">FYJ73_09095</name>
</gene>
<dbReference type="RefSeq" id="WP_154534398.1">
    <property type="nucleotide sequence ID" value="NZ_VUNG01000022.1"/>
</dbReference>
<sequence length="262" mass="30275">MKRYIVLILLFNFVSSMYAQQMVVDTIRYRFSYAIKGTLSETSKRQYDDELSVEVGDSVTYCYSRYQKDNDDLWKKIKSSGGSANDFLAQQGPISLYDEVDIKHYPNYNKMTVITLLYKHFIYSEDLAEMNWTLLPGDTVILDIPCKKAQCTFRGRTWYAYYTFSIPIHDGPWKLGGLPGMILYAKDQKEQFSFSCIGIKTNVNMPMVVDFKNALKSTPLKVQKLKQLQEANHQAYSKIMGITGIHYGTKSKSRVACLKEYY</sequence>
<dbReference type="EMBL" id="VUNG01000022">
    <property type="protein sequence ID" value="MST84819.1"/>
    <property type="molecule type" value="Genomic_DNA"/>
</dbReference>
<dbReference type="InterPro" id="IPR005901">
    <property type="entry name" value="GLPGLI"/>
</dbReference>
<accession>A0A7K0KG22</accession>
<evidence type="ECO:0000256" key="1">
    <source>
        <dbReference type="SAM" id="SignalP"/>
    </source>
</evidence>
<keyword evidence="1" id="KW-0732">Signal</keyword>
<evidence type="ECO:0000313" key="2">
    <source>
        <dbReference type="EMBL" id="MST84819.1"/>
    </source>
</evidence>
<dbReference type="NCBIfam" id="TIGR01200">
    <property type="entry name" value="GLPGLI"/>
    <property type="match status" value="1"/>
</dbReference>
<reference evidence="2 3" key="1">
    <citation type="submission" date="2019-08" db="EMBL/GenBank/DDBJ databases">
        <title>In-depth cultivation of the pig gut microbiome towards novel bacterial diversity and tailored functional studies.</title>
        <authorList>
            <person name="Wylensek D."/>
            <person name="Hitch T.C.A."/>
            <person name="Clavel T."/>
        </authorList>
    </citation>
    <scope>NUCLEOTIDE SEQUENCE [LARGE SCALE GENOMIC DNA]</scope>
    <source>
        <strain evidence="2 3">LKV-178-WT-2A</strain>
    </source>
</reference>
<feature type="chain" id="PRO_5029487656" evidence="1">
    <location>
        <begin position="20"/>
        <end position="262"/>
    </location>
</feature>
<dbReference type="AlphaFoldDB" id="A0A7K0KG22"/>
<organism evidence="2 3">
    <name type="scientific">Hallella mizrahii</name>
    <dbReference type="NCBI Taxonomy" id="2606637"/>
    <lineage>
        <taxon>Bacteria</taxon>
        <taxon>Pseudomonadati</taxon>
        <taxon>Bacteroidota</taxon>
        <taxon>Bacteroidia</taxon>
        <taxon>Bacteroidales</taxon>
        <taxon>Prevotellaceae</taxon>
        <taxon>Hallella</taxon>
    </lineage>
</organism>